<dbReference type="Proteomes" id="UP001206895">
    <property type="component" value="Unassembled WGS sequence"/>
</dbReference>
<dbReference type="InterPro" id="IPR032710">
    <property type="entry name" value="NTF2-like_dom_sf"/>
</dbReference>
<dbReference type="Gene3D" id="3.10.450.50">
    <property type="match status" value="1"/>
</dbReference>
<evidence type="ECO:0000313" key="3">
    <source>
        <dbReference type="Proteomes" id="UP001206895"/>
    </source>
</evidence>
<dbReference type="EMBL" id="JAMTCJ010000004">
    <property type="protein sequence ID" value="MCP2178080.1"/>
    <property type="molecule type" value="Genomic_DNA"/>
</dbReference>
<dbReference type="RefSeq" id="WP_253663040.1">
    <property type="nucleotide sequence ID" value="NZ_BAAAJQ010000003.1"/>
</dbReference>
<organism evidence="2 3">
    <name type="scientific">Williamsia maris</name>
    <dbReference type="NCBI Taxonomy" id="72806"/>
    <lineage>
        <taxon>Bacteria</taxon>
        <taxon>Bacillati</taxon>
        <taxon>Actinomycetota</taxon>
        <taxon>Actinomycetes</taxon>
        <taxon>Mycobacteriales</taxon>
        <taxon>Nocardiaceae</taxon>
        <taxon>Williamsia</taxon>
    </lineage>
</organism>
<sequence length="148" mass="16043">MKSPEAIPAAADLAVNFFNTMARGDADAAVALLHPDILYTNVGWPTLRHAGTARVLGALRGPGSFNVEFLTVSADGNTVLTERMDELAIGRFRWQFWACGRIELRDGLVVGWRDYVDHAHLAITLLRAVAAILIPSMQRPLPAPPSIG</sequence>
<keyword evidence="3" id="KW-1185">Reference proteome</keyword>
<gene>
    <name evidence="2" type="ORF">LX13_003921</name>
</gene>
<dbReference type="GO" id="GO:0016787">
    <property type="term" value="F:hydrolase activity"/>
    <property type="evidence" value="ECO:0007669"/>
    <property type="project" value="UniProtKB-KW"/>
</dbReference>
<name>A0ABT1HJG4_9NOCA</name>
<proteinExistence type="predicted"/>
<evidence type="ECO:0000313" key="2">
    <source>
        <dbReference type="EMBL" id="MCP2178080.1"/>
    </source>
</evidence>
<accession>A0ABT1HJG4</accession>
<evidence type="ECO:0000259" key="1">
    <source>
        <dbReference type="Pfam" id="PF07858"/>
    </source>
</evidence>
<feature type="domain" description="Limonene-1,2-epoxide hydrolase" evidence="1">
    <location>
        <begin position="15"/>
        <end position="122"/>
    </location>
</feature>
<dbReference type="Pfam" id="PF07858">
    <property type="entry name" value="LEH"/>
    <property type="match status" value="1"/>
</dbReference>
<reference evidence="2 3" key="1">
    <citation type="submission" date="2022-06" db="EMBL/GenBank/DDBJ databases">
        <title>Genomic Encyclopedia of Archaeal and Bacterial Type Strains, Phase II (KMG-II): from individual species to whole genera.</title>
        <authorList>
            <person name="Goeker M."/>
        </authorList>
    </citation>
    <scope>NUCLEOTIDE SEQUENCE [LARGE SCALE GENOMIC DNA]</scope>
    <source>
        <strain evidence="2 3">DSM 44693</strain>
    </source>
</reference>
<dbReference type="InterPro" id="IPR013100">
    <property type="entry name" value="LEH"/>
</dbReference>
<protein>
    <submittedName>
        <fullName evidence="2">Limonene-1,2-epoxide hydrolase</fullName>
    </submittedName>
</protein>
<dbReference type="SUPFAM" id="SSF54427">
    <property type="entry name" value="NTF2-like"/>
    <property type="match status" value="1"/>
</dbReference>
<comment type="caution">
    <text evidence="2">The sequence shown here is derived from an EMBL/GenBank/DDBJ whole genome shotgun (WGS) entry which is preliminary data.</text>
</comment>
<keyword evidence="2" id="KW-0378">Hydrolase</keyword>